<evidence type="ECO:0000313" key="2">
    <source>
        <dbReference type="Proteomes" id="UP001165101"/>
    </source>
</evidence>
<proteinExistence type="predicted"/>
<reference evidence="1" key="1">
    <citation type="submission" date="2023-04" db="EMBL/GenBank/DDBJ databases">
        <title>Candida boidinii NBRC 1967.</title>
        <authorList>
            <person name="Ichikawa N."/>
            <person name="Sato H."/>
            <person name="Tonouchi N."/>
        </authorList>
    </citation>
    <scope>NUCLEOTIDE SEQUENCE</scope>
    <source>
        <strain evidence="1">NBRC 1967</strain>
    </source>
</reference>
<comment type="caution">
    <text evidence="1">The sequence shown here is derived from an EMBL/GenBank/DDBJ whole genome shotgun (WGS) entry which is preliminary data.</text>
</comment>
<evidence type="ECO:0000313" key="1">
    <source>
        <dbReference type="EMBL" id="GME91529.1"/>
    </source>
</evidence>
<sequence length="468" mass="54241">MTANFKQDQSIDDDFNQKKIENSSSLSINSDSHTHFLQKPDLIPVDVENILDIQAKLIAQVRQDEKRQQQVKRTHKVENNPTNKKDTKNNKDTTNKKDTATKKDTNHNDTTTKNDTTNKKRNNNKSTNKTLQKTNDNEIKQVHKIGKESRKEVVDTKIVLNGDTEKKSHVKVLPIVKETTKILENSNSLQKPRKENDQKIPDSSEIISFKEDCLNLKRILPCLILDEDDKRLSTVKYMIGVFDPENIRILELKPDSSVEAKCDYFLDAQRQLMICDIDINEWHKYVMNVKGNDYMKGLITKMSDKLYRNNPWACLIISNVKDTDLDTYIDQFVNRVIRSSPGDDGVSPQYWANKLINRVLELKPDIEAKSLVNRINNVFRQNRLVYNTDELTTTNDILILRHIIDLIPKDSSYPSGFNSIPLLSRFDKQIYNPNSDVPHKDKYWHIGCLCASCNYHKRASDNYNYLIN</sequence>
<name>A0ACB5TN96_CANBO</name>
<dbReference type="Proteomes" id="UP001165101">
    <property type="component" value="Unassembled WGS sequence"/>
</dbReference>
<protein>
    <submittedName>
        <fullName evidence="1">Unnamed protein product</fullName>
    </submittedName>
</protein>
<organism evidence="1 2">
    <name type="scientific">Candida boidinii</name>
    <name type="common">Yeast</name>
    <dbReference type="NCBI Taxonomy" id="5477"/>
    <lineage>
        <taxon>Eukaryota</taxon>
        <taxon>Fungi</taxon>
        <taxon>Dikarya</taxon>
        <taxon>Ascomycota</taxon>
        <taxon>Saccharomycotina</taxon>
        <taxon>Pichiomycetes</taxon>
        <taxon>Pichiales</taxon>
        <taxon>Pichiaceae</taxon>
        <taxon>Ogataea</taxon>
        <taxon>Ogataea/Candida clade</taxon>
    </lineage>
</organism>
<accession>A0ACB5TN96</accession>
<keyword evidence="2" id="KW-1185">Reference proteome</keyword>
<gene>
    <name evidence="1" type="ORF">Cboi01_000233300</name>
</gene>
<dbReference type="EMBL" id="BSXV01001035">
    <property type="protein sequence ID" value="GME91529.1"/>
    <property type="molecule type" value="Genomic_DNA"/>
</dbReference>